<dbReference type="SUPFAM" id="SSF47188">
    <property type="entry name" value="Hemerythrin-like"/>
    <property type="match status" value="1"/>
</dbReference>
<dbReference type="GO" id="GO:0005344">
    <property type="term" value="F:oxygen carrier activity"/>
    <property type="evidence" value="ECO:0007669"/>
    <property type="project" value="UniProtKB-KW"/>
</dbReference>
<dbReference type="OrthoDB" id="9774644at2"/>
<comment type="similarity">
    <text evidence="1">Belongs to the hemerythrin family.</text>
</comment>
<gene>
    <name evidence="6" type="ORF">DU473_01655</name>
</gene>
<keyword evidence="4" id="KW-0408">Iron</keyword>
<dbReference type="InterPro" id="IPR016131">
    <property type="entry name" value="Haemerythrin_Fe_BS"/>
</dbReference>
<dbReference type="NCBIfam" id="NF033749">
    <property type="entry name" value="bact_hemeryth"/>
    <property type="match status" value="1"/>
</dbReference>
<accession>A0A4Q9JW70</accession>
<reference evidence="6 7" key="1">
    <citation type="submission" date="2018-07" db="EMBL/GenBank/DDBJ databases">
        <title>Campylobacter zealandensis sp. nov., isolated from birds and water in New Zealand.</title>
        <authorList>
            <person name="Wilkinson D.A."/>
            <person name="Biggs P.J."/>
            <person name="French N.P."/>
            <person name="Midwinter A.C."/>
        </authorList>
    </citation>
    <scope>NUCLEOTIDE SEQUENCE [LARGE SCALE GENOMIC DNA]</scope>
    <source>
        <strain evidence="6 7">B423b</strain>
    </source>
</reference>
<organism evidence="6 7">
    <name type="scientific">Campylobacter novaezeelandiae</name>
    <dbReference type="NCBI Taxonomy" id="2267891"/>
    <lineage>
        <taxon>Bacteria</taxon>
        <taxon>Pseudomonadati</taxon>
        <taxon>Campylobacterota</taxon>
        <taxon>Epsilonproteobacteria</taxon>
        <taxon>Campylobacterales</taxon>
        <taxon>Campylobacteraceae</taxon>
        <taxon>Campylobacter</taxon>
    </lineage>
</organism>
<feature type="domain" description="Hemerythrin-like" evidence="5">
    <location>
        <begin position="20"/>
        <end position="123"/>
    </location>
</feature>
<dbReference type="PANTHER" id="PTHR37164:SF1">
    <property type="entry name" value="BACTERIOHEMERYTHRIN"/>
    <property type="match status" value="1"/>
</dbReference>
<evidence type="ECO:0000313" key="6">
    <source>
        <dbReference type="EMBL" id="TBR82006.1"/>
    </source>
</evidence>
<keyword evidence="2" id="KW-0561">Oxygen transport</keyword>
<dbReference type="RefSeq" id="WP_131186425.1">
    <property type="nucleotide sequence ID" value="NZ_QPGR01000002.1"/>
</dbReference>
<proteinExistence type="inferred from homology"/>
<dbReference type="InterPro" id="IPR035938">
    <property type="entry name" value="Hemerythrin-like_sf"/>
</dbReference>
<dbReference type="GO" id="GO:0046872">
    <property type="term" value="F:metal ion binding"/>
    <property type="evidence" value="ECO:0007669"/>
    <property type="project" value="UniProtKB-KW"/>
</dbReference>
<protein>
    <submittedName>
        <fullName evidence="6">Hemerythrin</fullName>
    </submittedName>
</protein>
<evidence type="ECO:0000313" key="7">
    <source>
        <dbReference type="Proteomes" id="UP000292583"/>
    </source>
</evidence>
<keyword evidence="7" id="KW-1185">Reference proteome</keyword>
<dbReference type="AlphaFoldDB" id="A0A4Q9JW70"/>
<evidence type="ECO:0000256" key="1">
    <source>
        <dbReference type="ARBA" id="ARBA00010587"/>
    </source>
</evidence>
<dbReference type="EMBL" id="QPGR01000002">
    <property type="protein sequence ID" value="TBR82006.1"/>
    <property type="molecule type" value="Genomic_DNA"/>
</dbReference>
<dbReference type="InterPro" id="IPR050669">
    <property type="entry name" value="Hemerythrin"/>
</dbReference>
<dbReference type="CDD" id="cd12107">
    <property type="entry name" value="Hemerythrin"/>
    <property type="match status" value="1"/>
</dbReference>
<dbReference type="InterPro" id="IPR012827">
    <property type="entry name" value="Hemerythrin_metal-bd"/>
</dbReference>
<dbReference type="InterPro" id="IPR012312">
    <property type="entry name" value="Hemerythrin-like"/>
</dbReference>
<evidence type="ECO:0000256" key="3">
    <source>
        <dbReference type="ARBA" id="ARBA00022723"/>
    </source>
</evidence>
<dbReference type="NCBIfam" id="TIGR02481">
    <property type="entry name" value="hemeryth_dom"/>
    <property type="match status" value="1"/>
</dbReference>
<dbReference type="PROSITE" id="PS00550">
    <property type="entry name" value="HEMERYTHRINS"/>
    <property type="match status" value="1"/>
</dbReference>
<dbReference type="Pfam" id="PF01814">
    <property type="entry name" value="Hemerythrin"/>
    <property type="match status" value="1"/>
</dbReference>
<keyword evidence="2" id="KW-0813">Transport</keyword>
<name>A0A4Q9JW70_9BACT</name>
<comment type="caution">
    <text evidence="6">The sequence shown here is derived from an EMBL/GenBank/DDBJ whole genome shotgun (WGS) entry which is preliminary data.</text>
</comment>
<dbReference type="Gene3D" id="1.20.120.50">
    <property type="entry name" value="Hemerythrin-like"/>
    <property type="match status" value="1"/>
</dbReference>
<dbReference type="Proteomes" id="UP000292583">
    <property type="component" value="Unassembled WGS sequence"/>
</dbReference>
<dbReference type="PANTHER" id="PTHR37164">
    <property type="entry name" value="BACTERIOHEMERYTHRIN"/>
    <property type="match status" value="1"/>
</dbReference>
<keyword evidence="3" id="KW-0479">Metal-binding</keyword>
<evidence type="ECO:0000256" key="4">
    <source>
        <dbReference type="ARBA" id="ARBA00023004"/>
    </source>
</evidence>
<evidence type="ECO:0000256" key="2">
    <source>
        <dbReference type="ARBA" id="ARBA00022621"/>
    </source>
</evidence>
<sequence>MEDHRLIPAWDECYNINNKKIDTQHKKLFELAAKVENAVYKFVKRDELKEILTELFNYMKEHFHDEEKFMEEIQYPYLHEHRQMHKNIIYEMSRLIQNIKTTNDLKERLYHMMSNWLYKHILKYDIKIAIWANENKTKALDNEKSTQEQPIMQENLEFIYSCPCKIEHRLNFEDHMSMINENAIIKCKKCQQLLVFLKSKEKTYKG</sequence>
<evidence type="ECO:0000259" key="5">
    <source>
        <dbReference type="Pfam" id="PF01814"/>
    </source>
</evidence>